<organism evidence="1 2">
    <name type="scientific">Dunaliella salina</name>
    <name type="common">Green alga</name>
    <name type="synonym">Protococcus salinus</name>
    <dbReference type="NCBI Taxonomy" id="3046"/>
    <lineage>
        <taxon>Eukaryota</taxon>
        <taxon>Viridiplantae</taxon>
        <taxon>Chlorophyta</taxon>
        <taxon>core chlorophytes</taxon>
        <taxon>Chlorophyceae</taxon>
        <taxon>CS clade</taxon>
        <taxon>Chlamydomonadales</taxon>
        <taxon>Dunaliellaceae</taxon>
        <taxon>Dunaliella</taxon>
    </lineage>
</organism>
<proteinExistence type="predicted"/>
<sequence length="317" mass="34649">MKEGQGQSAGPAIHGCVVLTRSSAQPLWQAFPSRPPGPKVPTKQLCSSIADVHRAEGAQDSSYMDAGTFVVASSAEAEYIVALVCTPASPETEVLLKAREISHSIRLLFGPVIKELAALEPQEFSRRTAGRNLLHFLLESLLARTSSDSSEFHAQLAARWLSAHASNDTLHAFFVAKLQQQQPSKDQQQSLGQQGQGANAVPPCGLSPCASAFAMLRSCSTLVCTHFVDLKEPGQDSVWIDHRLLHLAGAVALSLHPKEKRRATNRVSWESALQHCRSYGLWSGGKAIQCMLPLLWVPTQHQACRQLTYLERPRYIV</sequence>
<gene>
    <name evidence="1" type="ORF">DUNSADRAFT_13608</name>
</gene>
<reference evidence="1" key="1">
    <citation type="submission" date="2017-08" db="EMBL/GenBank/DDBJ databases">
        <authorList>
            <person name="Polle J.E."/>
            <person name="Barry K."/>
            <person name="Cushman J."/>
            <person name="Schmutz J."/>
            <person name="Tran D."/>
            <person name="Hathwaick L.T."/>
            <person name="Yim W.C."/>
            <person name="Jenkins J."/>
            <person name="Mckie-Krisberg Z.M."/>
            <person name="Prochnik S."/>
            <person name="Lindquist E."/>
            <person name="Dockter R.B."/>
            <person name="Adam C."/>
            <person name="Molina H."/>
            <person name="Bunkerborg J."/>
            <person name="Jin E."/>
            <person name="Buchheim M."/>
            <person name="Magnuson J."/>
        </authorList>
    </citation>
    <scope>NUCLEOTIDE SEQUENCE</scope>
    <source>
        <strain evidence="1">CCAP 19/18</strain>
    </source>
</reference>
<evidence type="ECO:0000313" key="1">
    <source>
        <dbReference type="EMBL" id="KAF5831101.1"/>
    </source>
</evidence>
<name>A0ABQ7G915_DUNSA</name>
<dbReference type="EMBL" id="MU069976">
    <property type="protein sequence ID" value="KAF5831101.1"/>
    <property type="molecule type" value="Genomic_DNA"/>
</dbReference>
<evidence type="ECO:0000313" key="2">
    <source>
        <dbReference type="Proteomes" id="UP000815325"/>
    </source>
</evidence>
<protein>
    <submittedName>
        <fullName evidence="1">Uncharacterized protein</fullName>
    </submittedName>
</protein>
<comment type="caution">
    <text evidence="1">The sequence shown here is derived from an EMBL/GenBank/DDBJ whole genome shotgun (WGS) entry which is preliminary data.</text>
</comment>
<keyword evidence="2" id="KW-1185">Reference proteome</keyword>
<dbReference type="Proteomes" id="UP000815325">
    <property type="component" value="Unassembled WGS sequence"/>
</dbReference>
<accession>A0ABQ7G915</accession>